<name>A0ABD3D9T6_9LAMI</name>
<dbReference type="AlphaFoldDB" id="A0ABD3D9T6"/>
<dbReference type="Proteomes" id="UP001632038">
    <property type="component" value="Unassembled WGS sequence"/>
</dbReference>
<evidence type="ECO:0000313" key="2">
    <source>
        <dbReference type="Proteomes" id="UP001632038"/>
    </source>
</evidence>
<proteinExistence type="predicted"/>
<comment type="caution">
    <text evidence="1">The sequence shown here is derived from an EMBL/GenBank/DDBJ whole genome shotgun (WGS) entry which is preliminary data.</text>
</comment>
<accession>A0ABD3D9T6</accession>
<gene>
    <name evidence="1" type="ORF">CASFOL_018432</name>
</gene>
<sequence length="62" mass="7079">MGALVYNRGCHYVDWNTAQDRLDQSQSSSKSPRYVKGGRAIGQLKTSLRRVFRGLSIHLDRK</sequence>
<reference evidence="2" key="1">
    <citation type="journal article" date="2024" name="IScience">
        <title>Strigolactones Initiate the Formation of Haustorium-like Structures in Castilleja.</title>
        <authorList>
            <person name="Buerger M."/>
            <person name="Peterson D."/>
            <person name="Chory J."/>
        </authorList>
    </citation>
    <scope>NUCLEOTIDE SEQUENCE [LARGE SCALE GENOMIC DNA]</scope>
</reference>
<keyword evidence="2" id="KW-1185">Reference proteome</keyword>
<protein>
    <submittedName>
        <fullName evidence="1">Uncharacterized protein</fullName>
    </submittedName>
</protein>
<evidence type="ECO:0000313" key="1">
    <source>
        <dbReference type="EMBL" id="KAL3637984.1"/>
    </source>
</evidence>
<organism evidence="1 2">
    <name type="scientific">Castilleja foliolosa</name>
    <dbReference type="NCBI Taxonomy" id="1961234"/>
    <lineage>
        <taxon>Eukaryota</taxon>
        <taxon>Viridiplantae</taxon>
        <taxon>Streptophyta</taxon>
        <taxon>Embryophyta</taxon>
        <taxon>Tracheophyta</taxon>
        <taxon>Spermatophyta</taxon>
        <taxon>Magnoliopsida</taxon>
        <taxon>eudicotyledons</taxon>
        <taxon>Gunneridae</taxon>
        <taxon>Pentapetalae</taxon>
        <taxon>asterids</taxon>
        <taxon>lamiids</taxon>
        <taxon>Lamiales</taxon>
        <taxon>Orobanchaceae</taxon>
        <taxon>Pedicularideae</taxon>
        <taxon>Castillejinae</taxon>
        <taxon>Castilleja</taxon>
    </lineage>
</organism>
<dbReference type="EMBL" id="JAVIJP010000023">
    <property type="protein sequence ID" value="KAL3637984.1"/>
    <property type="molecule type" value="Genomic_DNA"/>
</dbReference>